<dbReference type="STRING" id="438753.AZC_2277"/>
<dbReference type="AlphaFoldDB" id="A8I5G7"/>
<dbReference type="GO" id="GO:0012505">
    <property type="term" value="C:endomembrane system"/>
    <property type="evidence" value="ECO:0007669"/>
    <property type="project" value="UniProtKB-SubCell"/>
</dbReference>
<name>A8I5G7_AZOC5</name>
<evidence type="ECO:0000256" key="6">
    <source>
        <dbReference type="ARBA" id="ARBA00024031"/>
    </source>
</evidence>
<comment type="similarity">
    <text evidence="6">Belongs to the CmpA/NrtA family.</text>
</comment>
<dbReference type="Gene3D" id="3.40.190.10">
    <property type="entry name" value="Periplasmic binding protein-like II"/>
    <property type="match status" value="2"/>
</dbReference>
<reference evidence="7 8" key="3">
    <citation type="journal article" date="2008" name="BMC Genomics">
        <title>The genome of the versatile nitrogen fixer Azorhizobium caulinodans ORS571.</title>
        <authorList>
            <person name="Lee KB."/>
            <person name="Backer P.D."/>
            <person name="Aono T."/>
            <person name="Liu CT."/>
            <person name="Suzuki S."/>
            <person name="Suzuki T."/>
            <person name="Kaneko T."/>
            <person name="Yamada M."/>
            <person name="Tabata S."/>
            <person name="Kupfer D.M."/>
            <person name="Najar F.Z."/>
            <person name="Wiley G.B."/>
            <person name="Roe B."/>
            <person name="Binnewies T.T."/>
            <person name="Ussery D.W."/>
            <person name="D'Haeze W."/>
            <person name="Herder J.D."/>
            <person name="Gevers D."/>
            <person name="Vereecke D."/>
            <person name="Holsters M."/>
            <person name="Oyaizu H."/>
        </authorList>
    </citation>
    <scope>NUCLEOTIDE SEQUENCE [LARGE SCALE GENOMIC DNA]</scope>
    <source>
        <strain evidence="8">ATCC 43989 / DSM 5975 / JCM 20966 / LMG 6465 / NBRC 14845 / NCIMB 13405 / ORS 571</strain>
    </source>
</reference>
<dbReference type="Proteomes" id="UP000000270">
    <property type="component" value="Chromosome"/>
</dbReference>
<evidence type="ECO:0000256" key="4">
    <source>
        <dbReference type="ARBA" id="ARBA00022519"/>
    </source>
</evidence>
<proteinExistence type="inferred from homology"/>
<accession>A8I5G7</accession>
<dbReference type="KEGG" id="azc:AZC_2277"/>
<gene>
    <name evidence="7" type="ordered locus">AZC_2277</name>
</gene>
<keyword evidence="4" id="KW-0997">Cell inner membrane</keyword>
<keyword evidence="5" id="KW-0472">Membrane</keyword>
<evidence type="ECO:0000256" key="5">
    <source>
        <dbReference type="ARBA" id="ARBA00023136"/>
    </source>
</evidence>
<protein>
    <submittedName>
        <fullName evidence="7">Sulfonate ABC transporter periplasmic sulfonate-binding protein</fullName>
    </submittedName>
</protein>
<reference evidence="7 8" key="5">
    <citation type="journal article" date="2010" name="Appl. Environ. Microbiol.">
        <title>phrR-like gene praR of Azorhizobium caulinodans ORS571 is essential for symbiosis with Sesbania rostrata and is involved in expression of reb genes.</title>
        <authorList>
            <person name="Akiba N."/>
            <person name="Aono T."/>
            <person name="Toyazaki H."/>
            <person name="Sato S."/>
            <person name="Oyaizu H."/>
        </authorList>
    </citation>
    <scope>NUCLEOTIDE SEQUENCE [LARGE SCALE GENOMIC DNA]</scope>
    <source>
        <strain evidence="8">ATCC 43989 / DSM 5975 / JCM 20966 / LMG 6465 / NBRC 14845 / NCIMB 13405 / ORS 571</strain>
    </source>
</reference>
<keyword evidence="8" id="KW-1185">Reference proteome</keyword>
<evidence type="ECO:0000313" key="7">
    <source>
        <dbReference type="EMBL" id="BAF88275.1"/>
    </source>
</evidence>
<dbReference type="PANTHER" id="PTHR30024">
    <property type="entry name" value="ALIPHATIC SULFONATES-BINDING PROTEIN-RELATED"/>
    <property type="match status" value="1"/>
</dbReference>
<dbReference type="InterPro" id="IPR044527">
    <property type="entry name" value="NrtA/CpmA_ABC-bd_dom"/>
</dbReference>
<evidence type="ECO:0000256" key="2">
    <source>
        <dbReference type="ARBA" id="ARBA00022448"/>
    </source>
</evidence>
<dbReference type="PANTHER" id="PTHR30024:SF43">
    <property type="entry name" value="BLL4572 PROTEIN"/>
    <property type="match status" value="1"/>
</dbReference>
<reference evidence="7 8" key="4">
    <citation type="journal article" date="2009" name="Appl. Environ. Microbiol.">
        <title>Comparative genome-wide transcriptional profiling of Azorhizobium caulinodans ORS571 grown under free-living and symbiotic conditions.</title>
        <authorList>
            <person name="Tsukada S."/>
            <person name="Aono T."/>
            <person name="Akiba N."/>
            <person name="Lee KB."/>
            <person name="Liu CT."/>
            <person name="Toyazaki H."/>
            <person name="Oyaizu H."/>
        </authorList>
    </citation>
    <scope>NUCLEOTIDE SEQUENCE [LARGE SCALE GENOMIC DNA]</scope>
    <source>
        <strain evidence="8">ATCC 43989 / DSM 5975 / JCM 20966 / LMG 6465 / NBRC 14845 / NCIMB 13405 / ORS 571</strain>
    </source>
</reference>
<reference evidence="7 8" key="1">
    <citation type="journal article" date="2007" name="Appl. Environ. Microbiol.">
        <title>Rhizobial factors required for stem nodule maturation and maintenance in Sesbania rostrata-Azorhizobium caulinodans ORS571 symbiosis.</title>
        <authorList>
            <person name="Suzuki S."/>
            <person name="Aono T."/>
            <person name="Lee KB."/>
            <person name="Suzuki T."/>
            <person name="Liu CT."/>
            <person name="Miwa H."/>
            <person name="Wakao S."/>
            <person name="Iki T."/>
            <person name="Oyaizu H."/>
        </authorList>
    </citation>
    <scope>NUCLEOTIDE SEQUENCE [LARGE SCALE GENOMIC DNA]</scope>
    <source>
        <strain evidence="8">ATCC 43989 / DSM 5975 / JCM 20966 / LMG 6465 / NBRC 14845 / NCIMB 13405 / ORS 571</strain>
    </source>
</reference>
<comment type="subcellular location">
    <subcellularLocation>
        <location evidence="1">Endomembrane system</location>
    </subcellularLocation>
</comment>
<dbReference type="HOGENOM" id="CLU_037398_3_1_5"/>
<dbReference type="SUPFAM" id="SSF53850">
    <property type="entry name" value="Periplasmic binding protein-like II"/>
    <property type="match status" value="1"/>
</dbReference>
<reference evidence="8" key="2">
    <citation type="submission" date="2007-04" db="EMBL/GenBank/DDBJ databases">
        <title>Complete genome sequence of the nitrogen-fixing bacterium Azorhizobium caulinodans ORS571.</title>
        <authorList>
            <person name="Lee K.B."/>
            <person name="Backer P.D."/>
            <person name="Aono T."/>
            <person name="Liu C.T."/>
            <person name="Suzuki S."/>
            <person name="Suzuki T."/>
            <person name="Kaneko T."/>
            <person name="Yamada M."/>
            <person name="Tabata S."/>
            <person name="Kupfer D.M."/>
            <person name="Najar F.Z."/>
            <person name="Wiley G.B."/>
            <person name="Roe B."/>
            <person name="Binnewies T."/>
            <person name="Ussery D."/>
            <person name="Vereecke D."/>
            <person name="Gevers D."/>
            <person name="Holsters M."/>
            <person name="Oyaizu H."/>
        </authorList>
    </citation>
    <scope>NUCLEOTIDE SEQUENCE [LARGE SCALE GENOMIC DNA]</scope>
    <source>
        <strain evidence="8">ATCC 43989 / DSM 5975 / JCM 20966 / LMG 6465 / NBRC 14845 / NCIMB 13405 / ORS 571</strain>
    </source>
</reference>
<keyword evidence="2" id="KW-0813">Transport</keyword>
<evidence type="ECO:0000313" key="8">
    <source>
        <dbReference type="Proteomes" id="UP000000270"/>
    </source>
</evidence>
<dbReference type="Pfam" id="PF13379">
    <property type="entry name" value="NMT1_2"/>
    <property type="match status" value="1"/>
</dbReference>
<sequence>MNGGHMLTDDFFSRRDVMRLSALLTAAGAAPFLQAGSARAQEKDAPVRVGYLPITDATPLLVAHGKGFYEAEGLKAEKPVLFRSWSQIVEAFLSGQVNVVHLLSPITVWARYGSKAPAKVVAWNHTSGSGLSVGPDIQSVKDLGGKTVAIPFWYSIHNVVLQALLKENGLTPVSKKTGTPAANEVNLLIMAPSDMVPALAANQIAGYIVAEPFNAAAEVLKVGRVLRFTGDVWKDHACCVVFMQEKDLAERPEWSQKVVNAIVKAQAWTRANRGETAELLSKDNPNKYTPHSLEVLKRVLDPAAADESAYVASGAIRHPDWREKRIDFQPYPFPSYTEELVTRLKGTLVEGDRGFLDALDPAFAAKDLVDDRFVKAALASSGGLAAFGLPESFTRTEVVSA</sequence>
<dbReference type="CDD" id="cd13553">
    <property type="entry name" value="PBP2_NrtA_CpmA_like"/>
    <property type="match status" value="1"/>
</dbReference>
<organism evidence="7 8">
    <name type="scientific">Azorhizobium caulinodans (strain ATCC 43989 / DSM 5975 / JCM 20966 / LMG 6465 / NBRC 14845 / NCIMB 13405 / ORS 571)</name>
    <dbReference type="NCBI Taxonomy" id="438753"/>
    <lineage>
        <taxon>Bacteria</taxon>
        <taxon>Pseudomonadati</taxon>
        <taxon>Pseudomonadota</taxon>
        <taxon>Alphaproteobacteria</taxon>
        <taxon>Hyphomicrobiales</taxon>
        <taxon>Xanthobacteraceae</taxon>
        <taxon>Azorhizobium</taxon>
    </lineage>
</organism>
<keyword evidence="3" id="KW-1003">Cell membrane</keyword>
<dbReference type="EMBL" id="AP009384">
    <property type="protein sequence ID" value="BAF88275.1"/>
    <property type="molecule type" value="Genomic_DNA"/>
</dbReference>
<reference evidence="7 8" key="6">
    <citation type="journal article" date="2011" name="Appl. Environ. Microbiol.">
        <title>Involvement of the azorhizobial chromosome partition gene (parA) in the onset of bacteroid differentiation during Sesbania rostrata stem nodule development.</title>
        <authorList>
            <person name="Liu CT."/>
            <person name="Lee KB."/>
            <person name="Wang YS."/>
            <person name="Peng MH."/>
            <person name="Lee KT."/>
            <person name="Suzuki S."/>
            <person name="Suzuki T."/>
            <person name="Oyaizu H."/>
        </authorList>
    </citation>
    <scope>NUCLEOTIDE SEQUENCE [LARGE SCALE GENOMIC DNA]</scope>
    <source>
        <strain evidence="8">ATCC 43989 / DSM 5975 / JCM 20966 / LMG 6465 / NBRC 14845 / NCIMB 13405 / ORS 571</strain>
    </source>
</reference>
<dbReference type="InterPro" id="IPR006311">
    <property type="entry name" value="TAT_signal"/>
</dbReference>
<dbReference type="eggNOG" id="COG0715">
    <property type="taxonomic scope" value="Bacteria"/>
</dbReference>
<evidence type="ECO:0000256" key="3">
    <source>
        <dbReference type="ARBA" id="ARBA00022475"/>
    </source>
</evidence>
<evidence type="ECO:0000256" key="1">
    <source>
        <dbReference type="ARBA" id="ARBA00004308"/>
    </source>
</evidence>
<dbReference type="PROSITE" id="PS51318">
    <property type="entry name" value="TAT"/>
    <property type="match status" value="1"/>
</dbReference>